<evidence type="ECO:0000313" key="4">
    <source>
        <dbReference type="Proteomes" id="UP000323164"/>
    </source>
</evidence>
<sequence>MAHPTARLIAVALIASTALVACKKHETTTATDTTAPAATPADTMPAAPAPLPPTSTPSPAAADAISEVQLGTSVGADNRVASPMTSFGTKDTLYASITTPANTTGKLGARWTYLGTDGKATAKQVDTQSKDLTAGTSATTHEFHISKPDGWPVGKYRVEISHDGTVVQSRDFDVR</sequence>
<gene>
    <name evidence="3" type="ORF">FW784_04500</name>
</gene>
<dbReference type="PROSITE" id="PS51257">
    <property type="entry name" value="PROKAR_LIPOPROTEIN"/>
    <property type="match status" value="1"/>
</dbReference>
<feature type="chain" id="PRO_5022667233" description="Secreted protein" evidence="2">
    <location>
        <begin position="21"/>
        <end position="175"/>
    </location>
</feature>
<feature type="compositionally biased region" description="Low complexity" evidence="1">
    <location>
        <begin position="28"/>
        <end position="46"/>
    </location>
</feature>
<dbReference type="RefSeq" id="WP_149352168.1">
    <property type="nucleotide sequence ID" value="NZ_VTRV01000032.1"/>
</dbReference>
<evidence type="ECO:0000256" key="1">
    <source>
        <dbReference type="SAM" id="MobiDB-lite"/>
    </source>
</evidence>
<feature type="region of interest" description="Disordered" evidence="1">
    <location>
        <begin position="27"/>
        <end position="60"/>
    </location>
</feature>
<comment type="caution">
    <text evidence="3">The sequence shown here is derived from an EMBL/GenBank/DDBJ whole genome shotgun (WGS) entry which is preliminary data.</text>
</comment>
<organism evidence="3 4">
    <name type="scientific">Cognatilysobacter lacus</name>
    <dbReference type="NCBI Taxonomy" id="1643323"/>
    <lineage>
        <taxon>Bacteria</taxon>
        <taxon>Pseudomonadati</taxon>
        <taxon>Pseudomonadota</taxon>
        <taxon>Gammaproteobacteria</taxon>
        <taxon>Lysobacterales</taxon>
        <taxon>Lysobacteraceae</taxon>
        <taxon>Cognatilysobacter</taxon>
    </lineage>
</organism>
<evidence type="ECO:0000313" key="3">
    <source>
        <dbReference type="EMBL" id="TZF90635.1"/>
    </source>
</evidence>
<protein>
    <recommendedName>
        <fullName evidence="5">Secreted protein</fullName>
    </recommendedName>
</protein>
<proteinExistence type="predicted"/>
<feature type="signal peptide" evidence="2">
    <location>
        <begin position="1"/>
        <end position="20"/>
    </location>
</feature>
<name>A0A5D8Z6T3_9GAMM</name>
<dbReference type="EMBL" id="VTRV01000032">
    <property type="protein sequence ID" value="TZF90635.1"/>
    <property type="molecule type" value="Genomic_DNA"/>
</dbReference>
<keyword evidence="4" id="KW-1185">Reference proteome</keyword>
<keyword evidence="2" id="KW-0732">Signal</keyword>
<evidence type="ECO:0000256" key="2">
    <source>
        <dbReference type="SAM" id="SignalP"/>
    </source>
</evidence>
<dbReference type="Proteomes" id="UP000323164">
    <property type="component" value="Unassembled WGS sequence"/>
</dbReference>
<dbReference type="AlphaFoldDB" id="A0A5D8Z6T3"/>
<dbReference type="OrthoDB" id="6008970at2"/>
<reference evidence="3 4" key="1">
    <citation type="submission" date="2019-08" db="EMBL/GenBank/DDBJ databases">
        <title>Draft genome sequence of Lysobacter sp. UKS-15.</title>
        <authorList>
            <person name="Im W.-T."/>
        </authorList>
    </citation>
    <scope>NUCLEOTIDE SEQUENCE [LARGE SCALE GENOMIC DNA]</scope>
    <source>
        <strain evidence="3 4">UKS-15</strain>
    </source>
</reference>
<feature type="compositionally biased region" description="Pro residues" evidence="1">
    <location>
        <begin position="47"/>
        <end position="56"/>
    </location>
</feature>
<evidence type="ECO:0008006" key="5">
    <source>
        <dbReference type="Google" id="ProtNLM"/>
    </source>
</evidence>
<accession>A0A5D8Z6T3</accession>